<feature type="compositionally biased region" description="Basic and acidic residues" evidence="1">
    <location>
        <begin position="356"/>
        <end position="379"/>
    </location>
</feature>
<feature type="region of interest" description="Disordered" evidence="1">
    <location>
        <begin position="176"/>
        <end position="311"/>
    </location>
</feature>
<feature type="compositionally biased region" description="Basic and acidic residues" evidence="1">
    <location>
        <begin position="474"/>
        <end position="485"/>
    </location>
</feature>
<evidence type="ECO:0000313" key="2">
    <source>
        <dbReference type="EMBL" id="KAF8789366.1"/>
    </source>
</evidence>
<feature type="compositionally biased region" description="Basic residues" evidence="1">
    <location>
        <begin position="437"/>
        <end position="453"/>
    </location>
</feature>
<feature type="compositionally biased region" description="Low complexity" evidence="1">
    <location>
        <begin position="181"/>
        <end position="197"/>
    </location>
</feature>
<protein>
    <submittedName>
        <fullName evidence="2">Uncharacterized protein</fullName>
    </submittedName>
</protein>
<feature type="compositionally biased region" description="Basic and acidic residues" evidence="1">
    <location>
        <begin position="213"/>
        <end position="234"/>
    </location>
</feature>
<dbReference type="AlphaFoldDB" id="A0A8T0FE26"/>
<reference evidence="2" key="1">
    <citation type="journal article" date="2020" name="bioRxiv">
        <title>Chromosome-level reference genome of the European wasp spider Argiope bruennichi: a resource for studies on range expansion and evolutionary adaptation.</title>
        <authorList>
            <person name="Sheffer M.M."/>
            <person name="Hoppe A."/>
            <person name="Krehenwinkel H."/>
            <person name="Uhl G."/>
            <person name="Kuss A.W."/>
            <person name="Jensen L."/>
            <person name="Jensen C."/>
            <person name="Gillespie R.G."/>
            <person name="Hoff K.J."/>
            <person name="Prost S."/>
        </authorList>
    </citation>
    <scope>NUCLEOTIDE SEQUENCE</scope>
</reference>
<feature type="region of interest" description="Disordered" evidence="1">
    <location>
        <begin position="330"/>
        <end position="686"/>
    </location>
</feature>
<evidence type="ECO:0000256" key="1">
    <source>
        <dbReference type="SAM" id="MobiDB-lite"/>
    </source>
</evidence>
<feature type="compositionally biased region" description="Low complexity" evidence="1">
    <location>
        <begin position="462"/>
        <end position="473"/>
    </location>
</feature>
<feature type="compositionally biased region" description="Polar residues" evidence="1">
    <location>
        <begin position="240"/>
        <end position="253"/>
    </location>
</feature>
<feature type="compositionally biased region" description="Basic and acidic residues" evidence="1">
    <location>
        <begin position="330"/>
        <end position="345"/>
    </location>
</feature>
<dbReference type="Proteomes" id="UP000807504">
    <property type="component" value="Unassembled WGS sequence"/>
</dbReference>
<organism evidence="2 3">
    <name type="scientific">Argiope bruennichi</name>
    <name type="common">Wasp spider</name>
    <name type="synonym">Aranea bruennichi</name>
    <dbReference type="NCBI Taxonomy" id="94029"/>
    <lineage>
        <taxon>Eukaryota</taxon>
        <taxon>Metazoa</taxon>
        <taxon>Ecdysozoa</taxon>
        <taxon>Arthropoda</taxon>
        <taxon>Chelicerata</taxon>
        <taxon>Arachnida</taxon>
        <taxon>Araneae</taxon>
        <taxon>Araneomorphae</taxon>
        <taxon>Entelegynae</taxon>
        <taxon>Araneoidea</taxon>
        <taxon>Araneidae</taxon>
        <taxon>Argiope</taxon>
    </lineage>
</organism>
<feature type="compositionally biased region" description="Basic and acidic residues" evidence="1">
    <location>
        <begin position="636"/>
        <end position="654"/>
    </location>
</feature>
<feature type="compositionally biased region" description="Polar residues" evidence="1">
    <location>
        <begin position="294"/>
        <end position="311"/>
    </location>
</feature>
<sequence>MSSHDNDPFKKQDTPSESSESHSDSEIDQTEENLEHLKIQEHRTKREMQDESKPLVSRNKEGTLTSEYNPLREPIAGPSGLQKPSLASSDSSSDPICEKVPHFIPEKDAELQGIDENQLKMVQDTDTTDSLPQSSLSSRAVFPFEKKTSNVSPSEFQHEKKLGHDIQKPIRREILRPYFGSSQTSSSSRRYTYAADSANTSSDLSEMPSEIADVSREGSVYHDALETFEREETPSYRSALETQSSEASDTNFSEILEDSSPPIPLGSSASISTSGEGYDFIAECLREAEERSEPPSTSSGIGSTDQSELANLQQWGLAGEMGIHRHNVDNMRDSPIEEIAEHEGQVEQPLTASESESDHPIPEHQEMQEFDRLFQRNEEIGEELNLPEHGASGDAACGLKKFEDGMQASNTGTGSFRRKPASSSDSSSAPKEAAVRLRPRIRPILGKKTKMVAKKPINPMHSSSSSSTEPKSTSSEDSHRKESPETKSSSESSSIEIDKKPWQKPGLLRRQVSTMSSKDSVIAEEDEYQMPPEIPGTTDESPEKMETTPEKNEESSTGNVELPEAKHLVLVSSEQIPLSEIEGVSKNEEQSFEIEESGRKAGKSKRTDARLSNSPPSDEIVASSPNAARRRPSKKARPDKEPGETHGTRSHDSLSKVACPDSAKQNNSSTSSESEYESSDEKRTRF</sequence>
<gene>
    <name evidence="2" type="ORF">HNY73_007307</name>
</gene>
<evidence type="ECO:0000313" key="3">
    <source>
        <dbReference type="Proteomes" id="UP000807504"/>
    </source>
</evidence>
<reference evidence="2" key="2">
    <citation type="submission" date="2020-06" db="EMBL/GenBank/DDBJ databases">
        <authorList>
            <person name="Sheffer M."/>
        </authorList>
    </citation>
    <scope>NUCLEOTIDE SEQUENCE</scope>
</reference>
<comment type="caution">
    <text evidence="2">The sequence shown here is derived from an EMBL/GenBank/DDBJ whole genome shotgun (WGS) entry which is preliminary data.</text>
</comment>
<feature type="compositionally biased region" description="Basic and acidic residues" evidence="1">
    <location>
        <begin position="284"/>
        <end position="293"/>
    </location>
</feature>
<feature type="compositionally biased region" description="Basic and acidic residues" evidence="1">
    <location>
        <begin position="541"/>
        <end position="554"/>
    </location>
</feature>
<accession>A0A8T0FE26</accession>
<feature type="compositionally biased region" description="Basic and acidic residues" evidence="1">
    <location>
        <begin position="1"/>
        <end position="25"/>
    </location>
</feature>
<dbReference type="EMBL" id="JABXBU010000012">
    <property type="protein sequence ID" value="KAF8789366.1"/>
    <property type="molecule type" value="Genomic_DNA"/>
</dbReference>
<feature type="compositionally biased region" description="Basic and acidic residues" evidence="1">
    <location>
        <begin position="33"/>
        <end position="61"/>
    </location>
</feature>
<feature type="compositionally biased region" description="Low complexity" evidence="1">
    <location>
        <begin position="486"/>
        <end position="495"/>
    </location>
</feature>
<proteinExistence type="predicted"/>
<keyword evidence="3" id="KW-1185">Reference proteome</keyword>
<feature type="region of interest" description="Disordered" evidence="1">
    <location>
        <begin position="1"/>
        <end position="99"/>
    </location>
</feature>
<name>A0A8T0FE26_ARGBR</name>